<dbReference type="AlphaFoldDB" id="A0A6J8ETC0"/>
<sequence length="262" mass="28825">METGEYGQAGQRVVLVCDSGYETRNRLCNHLVPSSRSSYCNGKSFEVLNCSIARCRVPLVVLEQEDVMIPYQCLVDHRVMEGQENNVHVLAVAVQLMDIGDIGRNGNLVIKRGEMVSNNDPEHVSLFPMFGGSECIGVGFNIQNCSKNICLGAKHEQQHDKISQTFSIEVLGGVATGCIAVPVVVIAIALFVFRRFRCDQTGKNNDCDGELRDTSLPSNYEFIGPSNGVQNGVYDTYNITCSSHDNTQFNGGNEALYENMKI</sequence>
<keyword evidence="1" id="KW-0812">Transmembrane</keyword>
<evidence type="ECO:0000256" key="1">
    <source>
        <dbReference type="SAM" id="Phobius"/>
    </source>
</evidence>
<accession>A0A6J8ETC0</accession>
<name>A0A6J8ETC0_MYTCO</name>
<dbReference type="Proteomes" id="UP000507470">
    <property type="component" value="Unassembled WGS sequence"/>
</dbReference>
<gene>
    <name evidence="2" type="ORF">MCOR_54953</name>
</gene>
<organism evidence="2 3">
    <name type="scientific">Mytilus coruscus</name>
    <name type="common">Sea mussel</name>
    <dbReference type="NCBI Taxonomy" id="42192"/>
    <lineage>
        <taxon>Eukaryota</taxon>
        <taxon>Metazoa</taxon>
        <taxon>Spiralia</taxon>
        <taxon>Lophotrochozoa</taxon>
        <taxon>Mollusca</taxon>
        <taxon>Bivalvia</taxon>
        <taxon>Autobranchia</taxon>
        <taxon>Pteriomorphia</taxon>
        <taxon>Mytilida</taxon>
        <taxon>Mytiloidea</taxon>
        <taxon>Mytilidae</taxon>
        <taxon>Mytilinae</taxon>
        <taxon>Mytilus</taxon>
    </lineage>
</organism>
<keyword evidence="1" id="KW-0472">Membrane</keyword>
<feature type="transmembrane region" description="Helical" evidence="1">
    <location>
        <begin position="170"/>
        <end position="193"/>
    </location>
</feature>
<protein>
    <submittedName>
        <fullName evidence="2">Uncharacterized protein</fullName>
    </submittedName>
</protein>
<evidence type="ECO:0000313" key="2">
    <source>
        <dbReference type="EMBL" id="CAC5422942.1"/>
    </source>
</evidence>
<keyword evidence="1" id="KW-1133">Transmembrane helix</keyword>
<evidence type="ECO:0000313" key="3">
    <source>
        <dbReference type="Proteomes" id="UP000507470"/>
    </source>
</evidence>
<keyword evidence="3" id="KW-1185">Reference proteome</keyword>
<reference evidence="2 3" key="1">
    <citation type="submission" date="2020-06" db="EMBL/GenBank/DDBJ databases">
        <authorList>
            <person name="Li R."/>
            <person name="Bekaert M."/>
        </authorList>
    </citation>
    <scope>NUCLEOTIDE SEQUENCE [LARGE SCALE GENOMIC DNA]</scope>
    <source>
        <strain evidence="3">wild</strain>
    </source>
</reference>
<proteinExistence type="predicted"/>
<dbReference type="EMBL" id="CACVKT020009703">
    <property type="protein sequence ID" value="CAC5422942.1"/>
    <property type="molecule type" value="Genomic_DNA"/>
</dbReference>